<dbReference type="Gramene" id="EOY17072">
    <property type="protein sequence ID" value="EOY17072"/>
    <property type="gene ID" value="TCM_036228"/>
</dbReference>
<evidence type="ECO:0000313" key="2">
    <source>
        <dbReference type="Proteomes" id="UP000026915"/>
    </source>
</evidence>
<dbReference type="InParanoid" id="A0A061FK64"/>
<reference evidence="1 2" key="1">
    <citation type="journal article" date="2013" name="Genome Biol.">
        <title>The genome sequence of the most widely cultivated cacao type and its use to identify candidate genes regulating pod color.</title>
        <authorList>
            <person name="Motamayor J.C."/>
            <person name="Mockaitis K."/>
            <person name="Schmutz J."/>
            <person name="Haiminen N."/>
            <person name="Iii D.L."/>
            <person name="Cornejo O."/>
            <person name="Findley S.D."/>
            <person name="Zheng P."/>
            <person name="Utro F."/>
            <person name="Royaert S."/>
            <person name="Saski C."/>
            <person name="Jenkins J."/>
            <person name="Podicheti R."/>
            <person name="Zhao M."/>
            <person name="Scheffler B.E."/>
            <person name="Stack J.C."/>
            <person name="Feltus F.A."/>
            <person name="Mustiga G.M."/>
            <person name="Amores F."/>
            <person name="Phillips W."/>
            <person name="Marelli J.P."/>
            <person name="May G.D."/>
            <person name="Shapiro H."/>
            <person name="Ma J."/>
            <person name="Bustamante C.D."/>
            <person name="Schnell R.J."/>
            <person name="Main D."/>
            <person name="Gilbert D."/>
            <person name="Parida L."/>
            <person name="Kuhn D.N."/>
        </authorList>
    </citation>
    <scope>NUCLEOTIDE SEQUENCE [LARGE SCALE GENOMIC DNA]</scope>
    <source>
        <strain evidence="2">cv. Matina 1-6</strain>
    </source>
</reference>
<protein>
    <submittedName>
        <fullName evidence="1">Uncharacterized protein</fullName>
    </submittedName>
</protein>
<evidence type="ECO:0000313" key="1">
    <source>
        <dbReference type="EMBL" id="EOY17072.1"/>
    </source>
</evidence>
<accession>A0A061FK64</accession>
<dbReference type="EMBL" id="CM001886">
    <property type="protein sequence ID" value="EOY17072.1"/>
    <property type="molecule type" value="Genomic_DNA"/>
</dbReference>
<proteinExistence type="predicted"/>
<sequence>MEGGLLSLLLVISRSIPPVNPNRILLHADERGLSFTVAFSSSTVPFRATLFLATIADSMKQAAVAGTMHLRTYTRHTSMRNIMGNFM</sequence>
<dbReference type="HOGENOM" id="CLU_2487943_0_0_1"/>
<gene>
    <name evidence="1" type="ORF">TCM_036228</name>
</gene>
<dbReference type="Proteomes" id="UP000026915">
    <property type="component" value="Chromosome 8"/>
</dbReference>
<name>A0A061FK64_THECC</name>
<organism evidence="1 2">
    <name type="scientific">Theobroma cacao</name>
    <name type="common">Cacao</name>
    <name type="synonym">Cocoa</name>
    <dbReference type="NCBI Taxonomy" id="3641"/>
    <lineage>
        <taxon>Eukaryota</taxon>
        <taxon>Viridiplantae</taxon>
        <taxon>Streptophyta</taxon>
        <taxon>Embryophyta</taxon>
        <taxon>Tracheophyta</taxon>
        <taxon>Spermatophyta</taxon>
        <taxon>Magnoliopsida</taxon>
        <taxon>eudicotyledons</taxon>
        <taxon>Gunneridae</taxon>
        <taxon>Pentapetalae</taxon>
        <taxon>rosids</taxon>
        <taxon>malvids</taxon>
        <taxon>Malvales</taxon>
        <taxon>Malvaceae</taxon>
        <taxon>Byttnerioideae</taxon>
        <taxon>Theobroma</taxon>
    </lineage>
</organism>
<dbReference type="AlphaFoldDB" id="A0A061FK64"/>
<keyword evidence="2" id="KW-1185">Reference proteome</keyword>